<dbReference type="SMART" id="SM00671">
    <property type="entry name" value="SEL1"/>
    <property type="match status" value="3"/>
</dbReference>
<dbReference type="Pfam" id="PF08238">
    <property type="entry name" value="Sel1"/>
    <property type="match status" value="2"/>
</dbReference>
<dbReference type="InterPro" id="IPR059179">
    <property type="entry name" value="MLKL-like_MCAfunc"/>
</dbReference>
<dbReference type="GO" id="GO:0007166">
    <property type="term" value="P:cell surface receptor signaling pathway"/>
    <property type="evidence" value="ECO:0007669"/>
    <property type="project" value="InterPro"/>
</dbReference>
<dbReference type="Pfam" id="PF07714">
    <property type="entry name" value="PK_Tyr_Ser-Thr"/>
    <property type="match status" value="1"/>
</dbReference>
<dbReference type="PROSITE" id="PS00109">
    <property type="entry name" value="PROTEIN_KINASE_TYR"/>
    <property type="match status" value="1"/>
</dbReference>
<name>A0A9N9BVR6_9GLOM</name>
<evidence type="ECO:0000259" key="1">
    <source>
        <dbReference type="PROSITE" id="PS50011"/>
    </source>
</evidence>
<dbReference type="EMBL" id="CAJVPQ010001967">
    <property type="protein sequence ID" value="CAG8577694.1"/>
    <property type="molecule type" value="Genomic_DNA"/>
</dbReference>
<dbReference type="InterPro" id="IPR001245">
    <property type="entry name" value="Ser-Thr/Tyr_kinase_cat_dom"/>
</dbReference>
<proteinExistence type="predicted"/>
<dbReference type="InterPro" id="IPR006597">
    <property type="entry name" value="Sel1-like"/>
</dbReference>
<dbReference type="Gene3D" id="1.25.40.10">
    <property type="entry name" value="Tetratricopeptide repeat domain"/>
    <property type="match status" value="1"/>
</dbReference>
<dbReference type="InterPro" id="IPR011990">
    <property type="entry name" value="TPR-like_helical_dom_sf"/>
</dbReference>
<dbReference type="InterPro" id="IPR036537">
    <property type="entry name" value="Adaptor_Cbl_N_dom_sf"/>
</dbReference>
<organism evidence="2 3">
    <name type="scientific">Funneliformis caledonium</name>
    <dbReference type="NCBI Taxonomy" id="1117310"/>
    <lineage>
        <taxon>Eukaryota</taxon>
        <taxon>Fungi</taxon>
        <taxon>Fungi incertae sedis</taxon>
        <taxon>Mucoromycota</taxon>
        <taxon>Glomeromycotina</taxon>
        <taxon>Glomeromycetes</taxon>
        <taxon>Glomerales</taxon>
        <taxon>Glomeraceae</taxon>
        <taxon>Funneliformis</taxon>
    </lineage>
</organism>
<accession>A0A9N9BVR6</accession>
<dbReference type="InterPro" id="IPR051681">
    <property type="entry name" value="Ser/Thr_Kinases-Pseudokinases"/>
</dbReference>
<dbReference type="AlphaFoldDB" id="A0A9N9BVR6"/>
<dbReference type="Proteomes" id="UP000789570">
    <property type="component" value="Unassembled WGS sequence"/>
</dbReference>
<dbReference type="Gene3D" id="1.10.510.10">
    <property type="entry name" value="Transferase(Phosphotransferase) domain 1"/>
    <property type="match status" value="1"/>
</dbReference>
<dbReference type="PANTHER" id="PTHR44329">
    <property type="entry name" value="SERINE/THREONINE-PROTEIN KINASE TNNI3K-RELATED"/>
    <property type="match status" value="1"/>
</dbReference>
<dbReference type="GO" id="GO:0004674">
    <property type="term" value="F:protein serine/threonine kinase activity"/>
    <property type="evidence" value="ECO:0007669"/>
    <property type="project" value="TreeGrafter"/>
</dbReference>
<dbReference type="PROSITE" id="PS50011">
    <property type="entry name" value="PROTEIN_KINASE_DOM"/>
    <property type="match status" value="1"/>
</dbReference>
<reference evidence="2" key="1">
    <citation type="submission" date="2021-06" db="EMBL/GenBank/DDBJ databases">
        <authorList>
            <person name="Kallberg Y."/>
            <person name="Tangrot J."/>
            <person name="Rosling A."/>
        </authorList>
    </citation>
    <scope>NUCLEOTIDE SEQUENCE</scope>
    <source>
        <strain evidence="2">UK204</strain>
    </source>
</reference>
<dbReference type="SUPFAM" id="SSF81901">
    <property type="entry name" value="HCP-like"/>
    <property type="match status" value="1"/>
</dbReference>
<dbReference type="CDD" id="cd21037">
    <property type="entry name" value="MLKL_NTD"/>
    <property type="match status" value="1"/>
</dbReference>
<gene>
    <name evidence="2" type="ORF">FCALED_LOCUS7428</name>
</gene>
<dbReference type="SUPFAM" id="SSF56112">
    <property type="entry name" value="Protein kinase-like (PK-like)"/>
    <property type="match status" value="1"/>
</dbReference>
<protein>
    <submittedName>
        <fullName evidence="2">12740_t:CDS:1</fullName>
    </submittedName>
</protein>
<dbReference type="Gene3D" id="1.20.930.20">
    <property type="entry name" value="Adaptor protein Cbl, N-terminal domain"/>
    <property type="match status" value="1"/>
</dbReference>
<keyword evidence="3" id="KW-1185">Reference proteome</keyword>
<dbReference type="InterPro" id="IPR011009">
    <property type="entry name" value="Kinase-like_dom_sf"/>
</dbReference>
<dbReference type="OrthoDB" id="2314769at2759"/>
<dbReference type="InterPro" id="IPR008266">
    <property type="entry name" value="Tyr_kinase_AS"/>
</dbReference>
<evidence type="ECO:0000313" key="2">
    <source>
        <dbReference type="EMBL" id="CAG8577694.1"/>
    </source>
</evidence>
<feature type="domain" description="Protein kinase" evidence="1">
    <location>
        <begin position="247"/>
        <end position="521"/>
    </location>
</feature>
<sequence>MPESQDIVSATPEVLNGAIEVAQSAAIVIDKLDMAQGAIKFVGNIADTMGPFLPLIGTATMIISEMITIYKEAKSNKNIVSALYDRTRLAEFAIDTLQRRRKLLGKDFKNQEWYKAFNRFVYVLEEIKIFSKEVSTLHGCKKYFKTNSVKERFETLTNDYDQVMKDLNFTMAIANEEQRRYDNECLKEDMSEMNNFMHNIKNVTEQSADQIDDILEIVRQLRDCIESGKGINVKPNQIDEKDVKDPLVTDHTDFRGSNKHIIRKQYKSTIEIACKPFKLNKEVQTNNEGQGNYKKQQGQLAILSKLSDCTNILKFYGLTKLNGEDCMILEWAHYGNLKEVYEKFDIPWMRKLHIAIDLCRAIAFLDYVKILHHDLRCENVMLTKNLEPKLTNFDYARTTDAESKKIPDLEIVHWLAPEKIANNNFRYDITCEIFSFGMLLWELTFEKIPYQGWEVEKVEAHVKAGKRERITFGPVDNDRESDIQIKLGEAITSAWKERLDRITLSRLFNTLEELQSKYKYFMEQDCNSNLLPQKTLDFDGSSKPPPPSVSDADMELPEFEDLSFDLEISTVLSLEEGIKAHKDKKTDVAWECFKYHAENGNAHAKYWMGYYLWEGKFVPKNPNESAKLFKEAADQGIPDAQLRYAFALKATQELKNKKNLNEFIKYLTLAAEGGNTVARYNLGDAYFNKKLRLDNRQKGIHFLRLAAIKEHKEACIMLEKHNISITDGPKLEN</sequence>
<dbReference type="GO" id="GO:0005524">
    <property type="term" value="F:ATP binding"/>
    <property type="evidence" value="ECO:0007669"/>
    <property type="project" value="InterPro"/>
</dbReference>
<evidence type="ECO:0000313" key="3">
    <source>
        <dbReference type="Proteomes" id="UP000789570"/>
    </source>
</evidence>
<dbReference type="InterPro" id="IPR000719">
    <property type="entry name" value="Prot_kinase_dom"/>
</dbReference>
<comment type="caution">
    <text evidence="2">The sequence shown here is derived from an EMBL/GenBank/DDBJ whole genome shotgun (WGS) entry which is preliminary data.</text>
</comment>